<dbReference type="EMBL" id="JAUZMZ010000206">
    <property type="protein sequence ID" value="MEE2034933.1"/>
    <property type="molecule type" value="Genomic_DNA"/>
</dbReference>
<evidence type="ECO:0000313" key="1">
    <source>
        <dbReference type="EMBL" id="MEE2034933.1"/>
    </source>
</evidence>
<proteinExistence type="predicted"/>
<reference evidence="1 2" key="1">
    <citation type="submission" date="2023-08" db="EMBL/GenBank/DDBJ databases">
        <authorList>
            <person name="Girao M."/>
            <person name="Carvalho M.F."/>
        </authorList>
    </citation>
    <scope>NUCLEOTIDE SEQUENCE [LARGE SCALE GENOMIC DNA]</scope>
    <source>
        <strain evidence="1 2">CC-R104</strain>
    </source>
</reference>
<accession>A0ABU7JY40</accession>
<organism evidence="1 2">
    <name type="scientific">Rhodococcus chondri</name>
    <dbReference type="NCBI Taxonomy" id="3065941"/>
    <lineage>
        <taxon>Bacteria</taxon>
        <taxon>Bacillati</taxon>
        <taxon>Actinomycetota</taxon>
        <taxon>Actinomycetes</taxon>
        <taxon>Mycobacteriales</taxon>
        <taxon>Nocardiaceae</taxon>
        <taxon>Rhodococcus</taxon>
    </lineage>
</organism>
<dbReference type="Gene3D" id="3.10.180.10">
    <property type="entry name" value="2,3-Dihydroxybiphenyl 1,2-Dioxygenase, domain 1"/>
    <property type="match status" value="1"/>
</dbReference>
<protein>
    <submittedName>
        <fullName evidence="1">VOC family protein</fullName>
    </submittedName>
</protein>
<name>A0ABU7JY40_9NOCA</name>
<comment type="caution">
    <text evidence="1">The sequence shown here is derived from an EMBL/GenBank/DDBJ whole genome shotgun (WGS) entry which is preliminary data.</text>
</comment>
<dbReference type="SUPFAM" id="SSF54593">
    <property type="entry name" value="Glyoxalase/Bleomycin resistance protein/Dihydroxybiphenyl dioxygenase"/>
    <property type="match status" value="1"/>
</dbReference>
<gene>
    <name evidence="1" type="ORF">Q8814_22955</name>
</gene>
<dbReference type="RefSeq" id="WP_330154281.1">
    <property type="nucleotide sequence ID" value="NZ_JAUZMZ010000206.1"/>
</dbReference>
<sequence>MFKNIMQLAWVTTDVRQAVKQFQEGQGIENIAIFDGFTLSTAEGGEVVIDVALAYVGDMQFEIIQPVSGEVDLYRRHLPADPTEYALRFHHICSRLDSIEEYEQVLSDYRKRGVTVEVDGSFGEGGRFFYADTRGLVDHYQEYVYRDDATKEFLNTLPRN</sequence>
<dbReference type="Proteomes" id="UP001331936">
    <property type="component" value="Unassembled WGS sequence"/>
</dbReference>
<dbReference type="InterPro" id="IPR029068">
    <property type="entry name" value="Glyas_Bleomycin-R_OHBP_Dase"/>
</dbReference>
<keyword evidence="2" id="KW-1185">Reference proteome</keyword>
<dbReference type="Pfam" id="PF13669">
    <property type="entry name" value="Glyoxalase_4"/>
    <property type="match status" value="1"/>
</dbReference>
<evidence type="ECO:0000313" key="2">
    <source>
        <dbReference type="Proteomes" id="UP001331936"/>
    </source>
</evidence>